<sequence>MNIEVKNTIKSIDYSKSMEILEKRVQDVYTGKKNELLWLLEHKSVYTAGASS</sequence>
<reference evidence="1" key="1">
    <citation type="submission" date="2018-05" db="EMBL/GenBank/DDBJ databases">
        <authorList>
            <person name="Lanie J.A."/>
            <person name="Ng W.-L."/>
            <person name="Kazmierczak K.M."/>
            <person name="Andrzejewski T.M."/>
            <person name="Davidsen T.M."/>
            <person name="Wayne K.J."/>
            <person name="Tettelin H."/>
            <person name="Glass J.I."/>
            <person name="Rusch D."/>
            <person name="Podicherti R."/>
            <person name="Tsui H.-C.T."/>
            <person name="Winkler M.E."/>
        </authorList>
    </citation>
    <scope>NUCLEOTIDE SEQUENCE</scope>
</reference>
<organism evidence="1">
    <name type="scientific">marine metagenome</name>
    <dbReference type="NCBI Taxonomy" id="408172"/>
    <lineage>
        <taxon>unclassified sequences</taxon>
        <taxon>metagenomes</taxon>
        <taxon>ecological metagenomes</taxon>
    </lineage>
</organism>
<evidence type="ECO:0000313" key="1">
    <source>
        <dbReference type="EMBL" id="SVD60514.1"/>
    </source>
</evidence>
<dbReference type="EMBL" id="UINC01161369">
    <property type="protein sequence ID" value="SVD60514.1"/>
    <property type="molecule type" value="Genomic_DNA"/>
</dbReference>
<gene>
    <name evidence="1" type="ORF">METZ01_LOCUS413368</name>
</gene>
<evidence type="ECO:0008006" key="2">
    <source>
        <dbReference type="Google" id="ProtNLM"/>
    </source>
</evidence>
<dbReference type="AlphaFoldDB" id="A0A382WPN2"/>
<name>A0A382WPN2_9ZZZZ</name>
<dbReference type="Gene3D" id="3.30.930.10">
    <property type="entry name" value="Bira Bifunctional Protein, Domain 2"/>
    <property type="match status" value="1"/>
</dbReference>
<feature type="non-terminal residue" evidence="1">
    <location>
        <position position="52"/>
    </location>
</feature>
<proteinExistence type="predicted"/>
<dbReference type="InterPro" id="IPR045864">
    <property type="entry name" value="aa-tRNA-synth_II/BPL/LPL"/>
</dbReference>
<protein>
    <recommendedName>
        <fullName evidence="2">BPL/LPL catalytic domain-containing protein</fullName>
    </recommendedName>
</protein>
<accession>A0A382WPN2</accession>